<keyword evidence="7 8" id="KW-0472">Membrane</keyword>
<evidence type="ECO:0000256" key="5">
    <source>
        <dbReference type="ARBA" id="ARBA00022970"/>
    </source>
</evidence>
<dbReference type="GO" id="GO:0022857">
    <property type="term" value="F:transmembrane transporter activity"/>
    <property type="evidence" value="ECO:0007669"/>
    <property type="project" value="InterPro"/>
</dbReference>
<evidence type="ECO:0000256" key="7">
    <source>
        <dbReference type="ARBA" id="ARBA00023136"/>
    </source>
</evidence>
<keyword evidence="6 8" id="KW-1133">Transmembrane helix</keyword>
<evidence type="ECO:0000256" key="6">
    <source>
        <dbReference type="ARBA" id="ARBA00022989"/>
    </source>
</evidence>
<dbReference type="EMBL" id="AP022596">
    <property type="protein sequence ID" value="BBY67668.1"/>
    <property type="molecule type" value="Genomic_DNA"/>
</dbReference>
<dbReference type="GO" id="GO:0043190">
    <property type="term" value="C:ATP-binding cassette (ABC) transporter complex"/>
    <property type="evidence" value="ECO:0007669"/>
    <property type="project" value="InterPro"/>
</dbReference>
<dbReference type="InterPro" id="IPR010065">
    <property type="entry name" value="AA_ABC_transptr_permease_3TM"/>
</dbReference>
<evidence type="ECO:0000259" key="9">
    <source>
        <dbReference type="PROSITE" id="PS50928"/>
    </source>
</evidence>
<dbReference type="InterPro" id="IPR035906">
    <property type="entry name" value="MetI-like_sf"/>
</dbReference>
<reference evidence="10 11" key="1">
    <citation type="journal article" date="2019" name="Emerg. Microbes Infect.">
        <title>Comprehensive subspecies identification of 175 nontuberculous mycobacteria species based on 7547 genomic profiles.</title>
        <authorList>
            <person name="Matsumoto Y."/>
            <person name="Kinjo T."/>
            <person name="Motooka D."/>
            <person name="Nabeya D."/>
            <person name="Jung N."/>
            <person name="Uechi K."/>
            <person name="Horii T."/>
            <person name="Iida T."/>
            <person name="Fujita J."/>
            <person name="Nakamura S."/>
        </authorList>
    </citation>
    <scope>NUCLEOTIDE SEQUENCE [LARGE SCALE GENOMIC DNA]</scope>
    <source>
        <strain evidence="10 11">JCM 30396</strain>
    </source>
</reference>
<dbReference type="GO" id="GO:0006865">
    <property type="term" value="P:amino acid transport"/>
    <property type="evidence" value="ECO:0007669"/>
    <property type="project" value="UniProtKB-KW"/>
</dbReference>
<feature type="transmembrane region" description="Helical" evidence="8">
    <location>
        <begin position="245"/>
        <end position="265"/>
    </location>
</feature>
<dbReference type="CDD" id="cd06261">
    <property type="entry name" value="TM_PBP2"/>
    <property type="match status" value="1"/>
</dbReference>
<feature type="transmembrane region" description="Helical" evidence="8">
    <location>
        <begin position="63"/>
        <end position="91"/>
    </location>
</feature>
<evidence type="ECO:0000313" key="10">
    <source>
        <dbReference type="EMBL" id="BBY67668.1"/>
    </source>
</evidence>
<dbReference type="RefSeq" id="WP_163751602.1">
    <property type="nucleotide sequence ID" value="NZ_AP022596.1"/>
</dbReference>
<keyword evidence="4 8" id="KW-0812">Transmembrane</keyword>
<dbReference type="Proteomes" id="UP000467148">
    <property type="component" value="Chromosome"/>
</dbReference>
<name>A0A7I7TEY6_9MYCO</name>
<dbReference type="PROSITE" id="PS50928">
    <property type="entry name" value="ABC_TM1"/>
    <property type="match status" value="1"/>
</dbReference>
<sequence>MTDLIADGLVRDPHARPVPRRRTSYWISGLVAILLAGGVGYGFATNENMKWSVFAQYVFSDPILQGVQVTIELSLVSQVFAVLIGCLLALLGESPNPVFRTLVKAYVGFFRGLPLLILLLICFNAALFIPRVGIGAFSWDTNTLITGFSAAIIGLSLHEGAFMVEIIRAGFLSVPGGQREAAQSVGMKRGLAMRTIVIPQAIRVIIPPTGNQFISLLKASALVAVIGGGDLLTRAQQIYGSNFQTIPLLMVASFWYLVLVTLASVGQHFLEKKYSLSGGPQKKPVTPRLAKASQ</sequence>
<feature type="transmembrane region" description="Helical" evidence="8">
    <location>
        <begin position="112"/>
        <end position="132"/>
    </location>
</feature>
<evidence type="ECO:0000256" key="3">
    <source>
        <dbReference type="ARBA" id="ARBA00022475"/>
    </source>
</evidence>
<evidence type="ECO:0000256" key="4">
    <source>
        <dbReference type="ARBA" id="ARBA00022692"/>
    </source>
</evidence>
<dbReference type="PANTHER" id="PTHR30614">
    <property type="entry name" value="MEMBRANE COMPONENT OF AMINO ACID ABC TRANSPORTER"/>
    <property type="match status" value="1"/>
</dbReference>
<keyword evidence="2 8" id="KW-0813">Transport</keyword>
<keyword evidence="11" id="KW-1185">Reference proteome</keyword>
<comment type="subcellular location">
    <subcellularLocation>
        <location evidence="1 8">Cell membrane</location>
        <topology evidence="1 8">Multi-pass membrane protein</topology>
    </subcellularLocation>
</comment>
<evidence type="ECO:0000256" key="2">
    <source>
        <dbReference type="ARBA" id="ARBA00022448"/>
    </source>
</evidence>
<accession>A0A7I7TEY6</accession>
<feature type="transmembrane region" description="Helical" evidence="8">
    <location>
        <begin position="144"/>
        <end position="164"/>
    </location>
</feature>
<dbReference type="Pfam" id="PF00528">
    <property type="entry name" value="BPD_transp_1"/>
    <property type="match status" value="1"/>
</dbReference>
<dbReference type="SUPFAM" id="SSF161098">
    <property type="entry name" value="MetI-like"/>
    <property type="match status" value="1"/>
</dbReference>
<gene>
    <name evidence="10" type="ORF">MHEL_59110</name>
</gene>
<evidence type="ECO:0000313" key="11">
    <source>
        <dbReference type="Proteomes" id="UP000467148"/>
    </source>
</evidence>
<dbReference type="NCBIfam" id="TIGR01726">
    <property type="entry name" value="HEQRo_perm_3TM"/>
    <property type="match status" value="1"/>
</dbReference>
<comment type="similarity">
    <text evidence="8">Belongs to the binding-protein-dependent transport system permease family.</text>
</comment>
<proteinExistence type="inferred from homology"/>
<dbReference type="InterPro" id="IPR000515">
    <property type="entry name" value="MetI-like"/>
</dbReference>
<dbReference type="Gene3D" id="1.10.3720.10">
    <property type="entry name" value="MetI-like"/>
    <property type="match status" value="1"/>
</dbReference>
<organism evidence="10 11">
    <name type="scientific">Mycolicibacterium helvum</name>
    <dbReference type="NCBI Taxonomy" id="1534349"/>
    <lineage>
        <taxon>Bacteria</taxon>
        <taxon>Bacillati</taxon>
        <taxon>Actinomycetota</taxon>
        <taxon>Actinomycetes</taxon>
        <taxon>Mycobacteriales</taxon>
        <taxon>Mycobacteriaceae</taxon>
        <taxon>Mycolicibacterium</taxon>
    </lineage>
</organism>
<keyword evidence="3" id="KW-1003">Cell membrane</keyword>
<evidence type="ECO:0000256" key="1">
    <source>
        <dbReference type="ARBA" id="ARBA00004651"/>
    </source>
</evidence>
<dbReference type="KEGG" id="mhev:MHEL_59110"/>
<evidence type="ECO:0000256" key="8">
    <source>
        <dbReference type="RuleBase" id="RU363032"/>
    </source>
</evidence>
<dbReference type="InterPro" id="IPR043429">
    <property type="entry name" value="ArtM/GltK/GlnP/TcyL/YhdX-like"/>
</dbReference>
<keyword evidence="5" id="KW-0029">Amino-acid transport</keyword>
<dbReference type="AlphaFoldDB" id="A0A7I7TEY6"/>
<feature type="transmembrane region" description="Helical" evidence="8">
    <location>
        <begin position="25"/>
        <end position="43"/>
    </location>
</feature>
<dbReference type="PANTHER" id="PTHR30614:SF0">
    <property type="entry name" value="L-CYSTINE TRANSPORT SYSTEM PERMEASE PROTEIN TCYL"/>
    <property type="match status" value="1"/>
</dbReference>
<protein>
    <submittedName>
        <fullName evidence="10">Amino acid ABC transporter</fullName>
    </submittedName>
</protein>
<feature type="domain" description="ABC transmembrane type-1" evidence="9">
    <location>
        <begin position="67"/>
        <end position="267"/>
    </location>
</feature>